<dbReference type="EMBL" id="JAUCFI010000003">
    <property type="protein sequence ID" value="MDM5284820.1"/>
    <property type="molecule type" value="Genomic_DNA"/>
</dbReference>
<sequence>MNYAAVSRKWKQKKLNQKEPEFFMSVKTVRTTELSTILTTKRRREKRESDCGIPFFYGKAVRAAASLAV</sequence>
<dbReference type="Proteomes" id="UP001238973">
    <property type="component" value="Unassembled WGS sequence"/>
</dbReference>
<proteinExistence type="predicted"/>
<accession>A0AAJ1VCM4</accession>
<dbReference type="AlphaFoldDB" id="A0AAJ1VCM4"/>
<protein>
    <submittedName>
        <fullName evidence="1">Uncharacterized protein</fullName>
    </submittedName>
</protein>
<organism evidence="1 2">
    <name type="scientific">Peribacillus frigoritolerans</name>
    <dbReference type="NCBI Taxonomy" id="450367"/>
    <lineage>
        <taxon>Bacteria</taxon>
        <taxon>Bacillati</taxon>
        <taxon>Bacillota</taxon>
        <taxon>Bacilli</taxon>
        <taxon>Bacillales</taxon>
        <taxon>Bacillaceae</taxon>
        <taxon>Peribacillus</taxon>
    </lineage>
</organism>
<comment type="caution">
    <text evidence="1">The sequence shown here is derived from an EMBL/GenBank/DDBJ whole genome shotgun (WGS) entry which is preliminary data.</text>
</comment>
<name>A0AAJ1VCM4_9BACI</name>
<reference evidence="1" key="1">
    <citation type="submission" date="2023-06" db="EMBL/GenBank/DDBJ databases">
        <title>Comparative genomics of Bacillaceae isolates and their secondary metabolite potential.</title>
        <authorList>
            <person name="Song L."/>
            <person name="Nielsen L.J."/>
            <person name="Mohite O."/>
            <person name="Xu X."/>
            <person name="Weber T."/>
            <person name="Kovacs A.T."/>
        </authorList>
    </citation>
    <scope>NUCLEOTIDE SEQUENCE</scope>
    <source>
        <strain evidence="1">G1S1</strain>
    </source>
</reference>
<gene>
    <name evidence="1" type="ORF">QUF85_16175</name>
</gene>
<evidence type="ECO:0000313" key="2">
    <source>
        <dbReference type="Proteomes" id="UP001238973"/>
    </source>
</evidence>
<dbReference type="RefSeq" id="WP_048683083.1">
    <property type="nucleotide sequence ID" value="NZ_CP157360.1"/>
</dbReference>
<evidence type="ECO:0000313" key="1">
    <source>
        <dbReference type="EMBL" id="MDM5284820.1"/>
    </source>
</evidence>